<sequence length="306" mass="34260">MKALDVPRFEVGIREAKTGQMMNREWSRAEVEQSAAWLKRMNAKGNDVYIRPAGEHGLVLVDDLTADKVFSMAKDGFPSAATIETSPGNYQTWVKLSDKPLSDEARTVAARLLAKHYGGDLNSADSKHYGRLAGFTNQKPKHTRDGRQPYVLAHECTGKAATAAPALLERVEQGLDKAGAQKERQRRLEAIQAANPGYGSYDPTREYQRQAQRLMAKYGDDADLSRMDWMIAQDMAKGGRFTVQDIEKGIRECSPNVESRKAGHIEDYARRTAEKAWNAPETQQHRQEQAQEKAREAKRDRGQSLG</sequence>
<name>A0ABX0MJH2_9BURK</name>
<evidence type="ECO:0000256" key="1">
    <source>
        <dbReference type="SAM" id="MobiDB-lite"/>
    </source>
</evidence>
<dbReference type="Pfam" id="PF16793">
    <property type="entry name" value="RepB_primase"/>
    <property type="match status" value="1"/>
</dbReference>
<protein>
    <submittedName>
        <fullName evidence="4">DNA topoisomerase</fullName>
    </submittedName>
</protein>
<evidence type="ECO:0000259" key="2">
    <source>
        <dbReference type="Pfam" id="PF16793"/>
    </source>
</evidence>
<comment type="caution">
    <text evidence="4">The sequence shown here is derived from an EMBL/GenBank/DDBJ whole genome shotgun (WGS) entry which is preliminary data.</text>
</comment>
<keyword evidence="5" id="KW-1185">Reference proteome</keyword>
<dbReference type="Proteomes" id="UP000819052">
    <property type="component" value="Unassembled WGS sequence"/>
</dbReference>
<feature type="compositionally biased region" description="Basic and acidic residues" evidence="1">
    <location>
        <begin position="258"/>
        <end position="274"/>
    </location>
</feature>
<accession>A0ABX0MJH2</accession>
<dbReference type="Pfam" id="PF22448">
    <property type="entry name" value="RepB_primase_C"/>
    <property type="match status" value="1"/>
</dbReference>
<organism evidence="4 5">
    <name type="scientific">Massilia aquatica</name>
    <dbReference type="NCBI Taxonomy" id="2609000"/>
    <lineage>
        <taxon>Bacteria</taxon>
        <taxon>Pseudomonadati</taxon>
        <taxon>Pseudomonadota</taxon>
        <taxon>Betaproteobacteria</taxon>
        <taxon>Burkholderiales</taxon>
        <taxon>Oxalobacteraceae</taxon>
        <taxon>Telluria group</taxon>
        <taxon>Massilia</taxon>
    </lineage>
</organism>
<dbReference type="Gene3D" id="3.30.70.1790">
    <property type="entry name" value="RepB DNA-primase, N-terminal domain"/>
    <property type="match status" value="1"/>
</dbReference>
<feature type="compositionally biased region" description="Basic and acidic residues" evidence="1">
    <location>
        <begin position="283"/>
        <end position="306"/>
    </location>
</feature>
<proteinExistence type="predicted"/>
<evidence type="ECO:0000259" key="3">
    <source>
        <dbReference type="Pfam" id="PF22448"/>
    </source>
</evidence>
<evidence type="ECO:0000313" key="4">
    <source>
        <dbReference type="EMBL" id="NHZ45018.1"/>
    </source>
</evidence>
<dbReference type="InterPro" id="IPR054366">
    <property type="entry name" value="RepB/MobA-like_C"/>
</dbReference>
<feature type="domain" description="RepB-like DNA primase" evidence="2">
    <location>
        <begin position="2"/>
        <end position="159"/>
    </location>
</feature>
<feature type="region of interest" description="Disordered" evidence="1">
    <location>
        <begin position="257"/>
        <end position="306"/>
    </location>
</feature>
<dbReference type="Gene3D" id="1.10.1240.50">
    <property type="match status" value="1"/>
</dbReference>
<dbReference type="EMBL" id="VVIW01000055">
    <property type="protein sequence ID" value="NHZ45018.1"/>
    <property type="molecule type" value="Genomic_DNA"/>
</dbReference>
<dbReference type="InterPro" id="IPR039459">
    <property type="entry name" value="RepB-like_DNA_primase_dom"/>
</dbReference>
<gene>
    <name evidence="4" type="ORF">F1609_33485</name>
</gene>
<dbReference type="Gene3D" id="3.30.1490.240">
    <property type="entry name" value="RepB DNA-primase, N-terminal domain"/>
    <property type="match status" value="1"/>
</dbReference>
<reference evidence="4 5" key="1">
    <citation type="submission" date="2019-09" db="EMBL/GenBank/DDBJ databases">
        <title>Taxonomy of Antarctic Massilia spp.: description of Massilia rubra sp. nov., Massilia aquatica sp. nov., Massilia mucilaginosa sp. nov., Massilia frigida sp. nov. isolated from streams, lakes and regoliths.</title>
        <authorList>
            <person name="Holochova P."/>
            <person name="Sedlacek I."/>
            <person name="Kralova S."/>
            <person name="Maslanova I."/>
            <person name="Busse H.-J."/>
            <person name="Stankova E."/>
            <person name="Vrbovska V."/>
            <person name="Kovarovic V."/>
            <person name="Bartak M."/>
            <person name="Svec P."/>
            <person name="Pantucek R."/>
        </authorList>
    </citation>
    <scope>NUCLEOTIDE SEQUENCE [LARGE SCALE GENOMIC DNA]</scope>
    <source>
        <strain evidence="4 5">CCM 8693</strain>
    </source>
</reference>
<feature type="domain" description="RepB/MobA-like C-terminal" evidence="3">
    <location>
        <begin position="223"/>
        <end position="276"/>
    </location>
</feature>
<evidence type="ECO:0000313" key="5">
    <source>
        <dbReference type="Proteomes" id="UP000819052"/>
    </source>
</evidence>